<keyword evidence="4" id="KW-1185">Reference proteome</keyword>
<sequence length="298" mass="31492">MRGGARYMGAHGRAAGRLCAAPWPGPAPLRTGGRRPAARPSLAETRPHDAVGPADIGRTAATPQNTDITHDMRYIGMINYRHRRLALVGIVATGGLLLTACGGNDDMKGMDHGSKDSSASAKATATPAPGGFNDADVSFAQMMIPHHQQALEMAKLADGRAGDKQITSLAGKIEKAQDPEIRTMKSWLKSWGKPVSPSSGGKDSMPGMDHGSGGMDHGSGGMDGMMSQKDMDRLEAAKGAAFDRAFAQMMIDHHKGAITMAEDEQKKGRNATAKKLAGDVIKNQSAEVTTLRKILDRL</sequence>
<protein>
    <submittedName>
        <fullName evidence="3">DUF305 domain-containing protein</fullName>
    </submittedName>
</protein>
<gene>
    <name evidence="3" type="ORF">EEJ42_37460</name>
</gene>
<dbReference type="AlphaFoldDB" id="A0A3M8TYY0"/>
<proteinExistence type="predicted"/>
<dbReference type="EMBL" id="RIBZ01000734">
    <property type="protein sequence ID" value="RNF96072.1"/>
    <property type="molecule type" value="Genomic_DNA"/>
</dbReference>
<feature type="compositionally biased region" description="Low complexity" evidence="1">
    <location>
        <begin position="116"/>
        <end position="129"/>
    </location>
</feature>
<dbReference type="Proteomes" id="UP000275401">
    <property type="component" value="Unassembled WGS sequence"/>
</dbReference>
<reference evidence="3 4" key="1">
    <citation type="submission" date="2018-11" db="EMBL/GenBank/DDBJ databases">
        <title>The Potential of Streptomyces as Biocontrol Agents against the Tomato grey mould, Botrytis cinerea (Gray mold) Frontiers in Microbiology.</title>
        <authorList>
            <person name="Li D."/>
        </authorList>
    </citation>
    <scope>NUCLEOTIDE SEQUENCE [LARGE SCALE GENOMIC DNA]</scope>
    <source>
        <strain evidence="3 4">NEAU-LD23</strain>
    </source>
</reference>
<evidence type="ECO:0000313" key="4">
    <source>
        <dbReference type="Proteomes" id="UP000275401"/>
    </source>
</evidence>
<organism evidence="3 4">
    <name type="scientific">Streptomyces botrytidirepellens</name>
    <dbReference type="NCBI Taxonomy" id="2486417"/>
    <lineage>
        <taxon>Bacteria</taxon>
        <taxon>Bacillati</taxon>
        <taxon>Actinomycetota</taxon>
        <taxon>Actinomycetes</taxon>
        <taxon>Kitasatosporales</taxon>
        <taxon>Streptomycetaceae</taxon>
        <taxon>Streptomyces</taxon>
    </lineage>
</organism>
<feature type="region of interest" description="Disordered" evidence="1">
    <location>
        <begin position="23"/>
        <end position="62"/>
    </location>
</feature>
<dbReference type="PANTHER" id="PTHR36933:SF1">
    <property type="entry name" value="SLL0788 PROTEIN"/>
    <property type="match status" value="1"/>
</dbReference>
<evidence type="ECO:0000313" key="3">
    <source>
        <dbReference type="EMBL" id="RNF96072.1"/>
    </source>
</evidence>
<dbReference type="InterPro" id="IPR005183">
    <property type="entry name" value="DUF305_CopM-like"/>
</dbReference>
<feature type="region of interest" description="Disordered" evidence="1">
    <location>
        <begin position="190"/>
        <end position="216"/>
    </location>
</feature>
<name>A0A3M8TYY0_9ACTN</name>
<feature type="region of interest" description="Disordered" evidence="1">
    <location>
        <begin position="109"/>
        <end position="129"/>
    </location>
</feature>
<feature type="domain" description="DUF305" evidence="2">
    <location>
        <begin position="136"/>
        <end position="295"/>
    </location>
</feature>
<dbReference type="Pfam" id="PF03713">
    <property type="entry name" value="DUF305"/>
    <property type="match status" value="1"/>
</dbReference>
<comment type="caution">
    <text evidence="3">The sequence shown here is derived from an EMBL/GenBank/DDBJ whole genome shotgun (WGS) entry which is preliminary data.</text>
</comment>
<evidence type="ECO:0000259" key="2">
    <source>
        <dbReference type="Pfam" id="PF03713"/>
    </source>
</evidence>
<dbReference type="PANTHER" id="PTHR36933">
    <property type="entry name" value="SLL0788 PROTEIN"/>
    <property type="match status" value="1"/>
</dbReference>
<evidence type="ECO:0000256" key="1">
    <source>
        <dbReference type="SAM" id="MobiDB-lite"/>
    </source>
</evidence>
<dbReference type="Gene3D" id="1.20.1260.10">
    <property type="match status" value="1"/>
</dbReference>
<dbReference type="InterPro" id="IPR012347">
    <property type="entry name" value="Ferritin-like"/>
</dbReference>
<accession>A0A3M8TYY0</accession>